<dbReference type="InterPro" id="IPR037523">
    <property type="entry name" value="VOC_core"/>
</dbReference>
<evidence type="ECO:0000313" key="3">
    <source>
        <dbReference type="EMBL" id="PWJ89449.1"/>
    </source>
</evidence>
<protein>
    <submittedName>
        <fullName evidence="3">Putative glyoxalase superfamily protein PhnB</fullName>
    </submittedName>
</protein>
<feature type="domain" description="VOC" evidence="2">
    <location>
        <begin position="36"/>
        <end position="159"/>
    </location>
</feature>
<feature type="region of interest" description="Disordered" evidence="1">
    <location>
        <begin position="1"/>
        <end position="33"/>
    </location>
</feature>
<evidence type="ECO:0000259" key="2">
    <source>
        <dbReference type="PROSITE" id="PS51819"/>
    </source>
</evidence>
<comment type="caution">
    <text evidence="3">The sequence shown here is derived from an EMBL/GenBank/DDBJ whole genome shotgun (WGS) entry which is preliminary data.</text>
</comment>
<dbReference type="Proteomes" id="UP000245631">
    <property type="component" value="Unassembled WGS sequence"/>
</dbReference>
<dbReference type="PROSITE" id="PS51819">
    <property type="entry name" value="VOC"/>
    <property type="match status" value="1"/>
</dbReference>
<dbReference type="EMBL" id="QGGH01000007">
    <property type="protein sequence ID" value="PWJ89449.1"/>
    <property type="molecule type" value="Genomic_DNA"/>
</dbReference>
<dbReference type="PANTHER" id="PTHR34109">
    <property type="entry name" value="BNAUNNG04460D PROTEIN-RELATED"/>
    <property type="match status" value="1"/>
</dbReference>
<dbReference type="AlphaFoldDB" id="A0A8E2WC80"/>
<dbReference type="InterPro" id="IPR029068">
    <property type="entry name" value="Glyas_Bleomycin-R_OHBP_Dase"/>
</dbReference>
<evidence type="ECO:0000256" key="1">
    <source>
        <dbReference type="SAM" id="MobiDB-lite"/>
    </source>
</evidence>
<accession>A0A8E2WC80</accession>
<feature type="compositionally biased region" description="Low complexity" evidence="1">
    <location>
        <begin position="23"/>
        <end position="33"/>
    </location>
</feature>
<evidence type="ECO:0000313" key="4">
    <source>
        <dbReference type="Proteomes" id="UP000245631"/>
    </source>
</evidence>
<organism evidence="3 4">
    <name type="scientific">Rhizobium loti</name>
    <name type="common">Mesorhizobium loti</name>
    <dbReference type="NCBI Taxonomy" id="381"/>
    <lineage>
        <taxon>Bacteria</taxon>
        <taxon>Pseudomonadati</taxon>
        <taxon>Pseudomonadota</taxon>
        <taxon>Alphaproteobacteria</taxon>
        <taxon>Hyphomicrobiales</taxon>
        <taxon>Phyllobacteriaceae</taxon>
        <taxon>Mesorhizobium</taxon>
    </lineage>
</organism>
<name>A0A8E2WC80_RHILI</name>
<gene>
    <name evidence="3" type="ORF">C8D77_10791</name>
</gene>
<dbReference type="InterPro" id="IPR004360">
    <property type="entry name" value="Glyas_Fos-R_dOase_dom"/>
</dbReference>
<dbReference type="Pfam" id="PF00903">
    <property type="entry name" value="Glyoxalase"/>
    <property type="match status" value="1"/>
</dbReference>
<reference evidence="3 4" key="1">
    <citation type="submission" date="2018-05" db="EMBL/GenBank/DDBJ databases">
        <title>Genomic Encyclopedia of Type Strains, Phase IV (KMG-IV): sequencing the most valuable type-strain genomes for metagenomic binning, comparative biology and taxonomic classification.</title>
        <authorList>
            <person name="Goeker M."/>
        </authorList>
    </citation>
    <scope>NUCLEOTIDE SEQUENCE [LARGE SCALE GENOMIC DNA]</scope>
    <source>
        <strain evidence="3 4">DSM 2626</strain>
    </source>
</reference>
<proteinExistence type="predicted"/>
<dbReference type="PANTHER" id="PTHR34109:SF1">
    <property type="entry name" value="VOC DOMAIN-CONTAINING PROTEIN"/>
    <property type="match status" value="1"/>
</dbReference>
<sequence>MSPKSAQRFWDNDMHKQGSSTNPTEGVPVPTTTEAPRLYPALRYKNAAKMIDWLGEAFGFSVRARYGEGDVVHHAELVFGSSMIMLGAVRDDDYGKMVGEPGSGGGKSIYIAVDDADAAYAKARKAGATIIQELTNRDYGSREFICRDPEGNVWSFGTYWPKAGEKA</sequence>
<dbReference type="Gene3D" id="3.30.720.120">
    <property type="match status" value="1"/>
</dbReference>
<dbReference type="SUPFAM" id="SSF54593">
    <property type="entry name" value="Glyoxalase/Bleomycin resistance protein/Dihydroxybiphenyl dioxygenase"/>
    <property type="match status" value="1"/>
</dbReference>
<dbReference type="Gene3D" id="3.30.720.110">
    <property type="match status" value="1"/>
</dbReference>